<dbReference type="Pfam" id="PF04027">
    <property type="entry name" value="DUF371"/>
    <property type="match status" value="1"/>
</dbReference>
<dbReference type="EMBL" id="CP084166">
    <property type="protein sequence ID" value="UJG40223.1"/>
    <property type="molecule type" value="Genomic_DNA"/>
</dbReference>
<dbReference type="InterPro" id="IPR007171">
    <property type="entry name" value="DUF371"/>
</dbReference>
<name>A0A9Y1BJJ1_9ARCH</name>
<dbReference type="Proteomes" id="UP001201020">
    <property type="component" value="Chromosome"/>
</dbReference>
<evidence type="ECO:0000313" key="1">
    <source>
        <dbReference type="EMBL" id="UJG40223.1"/>
    </source>
</evidence>
<dbReference type="PANTHER" id="PTHR40696">
    <property type="entry name" value="DUF371 FAMILY PROTEIN"/>
    <property type="match status" value="1"/>
</dbReference>
<proteinExistence type="predicted"/>
<dbReference type="AlphaFoldDB" id="A0A9Y1BJJ1"/>
<dbReference type="Gene3D" id="2.60.120.630">
    <property type="entry name" value="mth639 domain like"/>
    <property type="match status" value="1"/>
</dbReference>
<protein>
    <submittedName>
        <fullName evidence="1">DUF371 domain-containing protein</fullName>
    </submittedName>
</protein>
<sequence>MSLKTSFYCYGHKNVLCKHLTTLEFTTDDFLTLRGDCIIGIRSNMSLFSLPEKMKQFIRNDNTKIIVKMEVDDLVEEVIGYGNSKLELSDTHAMIIRKSSYTCSRTLMIGANKAAIDISREIVQKMKNPDSKMRVTIQVFPADNRRSIHA</sequence>
<organism evidence="1">
    <name type="scientific">Candidatus Heimdallarchaeum aukensis</name>
    <dbReference type="NCBI Taxonomy" id="2876573"/>
    <lineage>
        <taxon>Archaea</taxon>
        <taxon>Promethearchaeati</taxon>
        <taxon>Candidatus Heimdallarchaeota</taxon>
        <taxon>Candidatus Heimdallarchaeia (ex Rinke et al. 2021) (nom. nud.)</taxon>
        <taxon>Candidatus Heimdallarchaeales</taxon>
        <taxon>Candidatus Heimdallarchaeaceae</taxon>
        <taxon>Candidatus Heimdallarchaeum</taxon>
    </lineage>
</organism>
<reference evidence="1" key="1">
    <citation type="journal article" date="2022" name="Nat. Microbiol.">
        <title>Unique mobile elements and scalable gene flow at the prokaryote-eukaryote boundary revealed by circularized Asgard archaea genomes.</title>
        <authorList>
            <person name="Wu F."/>
            <person name="Speth D.R."/>
            <person name="Philosof A."/>
            <person name="Cremiere A."/>
            <person name="Narayanan A."/>
            <person name="Barco R.A."/>
            <person name="Connon S.A."/>
            <person name="Amend J.P."/>
            <person name="Antoshechkin I.A."/>
            <person name="Orphan V.J."/>
        </authorList>
    </citation>
    <scope>NUCLEOTIDE SEQUENCE</scope>
    <source>
        <strain evidence="1">PM71</strain>
    </source>
</reference>
<dbReference type="InterPro" id="IPR023131">
    <property type="entry name" value="Mth639-like_dom_sf"/>
</dbReference>
<accession>A0A9Y1BJJ1</accession>
<gene>
    <name evidence="1" type="ORF">K9W45_10320</name>
</gene>
<dbReference type="PANTHER" id="PTHR40696:SF1">
    <property type="entry name" value="DUF371 DOMAIN-CONTAINING PROTEIN"/>
    <property type="match status" value="1"/>
</dbReference>